<gene>
    <name evidence="11" type="ORF">PoB_000723000</name>
</gene>
<keyword evidence="12" id="KW-1185">Reference proteome</keyword>
<feature type="region of interest" description="Disordered" evidence="9">
    <location>
        <begin position="108"/>
        <end position="164"/>
    </location>
</feature>
<evidence type="ECO:0000256" key="4">
    <source>
        <dbReference type="ARBA" id="ARBA00022833"/>
    </source>
</evidence>
<evidence type="ECO:0000256" key="6">
    <source>
        <dbReference type="ARBA" id="ARBA00023010"/>
    </source>
</evidence>
<comment type="subcellular location">
    <subcellularLocation>
        <location evidence="1">Mitochondrion</location>
    </subcellularLocation>
</comment>
<evidence type="ECO:0000256" key="5">
    <source>
        <dbReference type="ARBA" id="ARBA00022927"/>
    </source>
</evidence>
<dbReference type="Pfam" id="PF02953">
    <property type="entry name" value="zf-Tim10_DDP"/>
    <property type="match status" value="1"/>
</dbReference>
<evidence type="ECO:0000313" key="12">
    <source>
        <dbReference type="Proteomes" id="UP000735302"/>
    </source>
</evidence>
<dbReference type="SUPFAM" id="SSF144122">
    <property type="entry name" value="Tim10-like"/>
    <property type="match status" value="1"/>
</dbReference>
<keyword evidence="4" id="KW-0862">Zinc</keyword>
<evidence type="ECO:0000256" key="2">
    <source>
        <dbReference type="ARBA" id="ARBA00022448"/>
    </source>
</evidence>
<dbReference type="InterPro" id="IPR035427">
    <property type="entry name" value="Tim10-like_dom_sf"/>
</dbReference>
<evidence type="ECO:0000313" key="11">
    <source>
        <dbReference type="EMBL" id="GFN80724.1"/>
    </source>
</evidence>
<keyword evidence="3" id="KW-0479">Metal-binding</keyword>
<evidence type="ECO:0000259" key="10">
    <source>
        <dbReference type="Pfam" id="PF02953"/>
    </source>
</evidence>
<dbReference type="GO" id="GO:0046872">
    <property type="term" value="F:metal ion binding"/>
    <property type="evidence" value="ECO:0007669"/>
    <property type="project" value="UniProtKB-KW"/>
</dbReference>
<dbReference type="EMBL" id="BLXT01000838">
    <property type="protein sequence ID" value="GFN80724.1"/>
    <property type="molecule type" value="Genomic_DNA"/>
</dbReference>
<evidence type="ECO:0000256" key="9">
    <source>
        <dbReference type="SAM" id="MobiDB-lite"/>
    </source>
</evidence>
<feature type="domain" description="Tim10-like" evidence="10">
    <location>
        <begin position="10"/>
        <end position="65"/>
    </location>
</feature>
<dbReference type="PANTHER" id="PTHR13172">
    <property type="entry name" value="MITOCHONDRIAL IMPORT INNER MEMBRANE TRANSLOCASE SUBUNIT TIM9B"/>
    <property type="match status" value="1"/>
</dbReference>
<dbReference type="GO" id="GO:0005739">
    <property type="term" value="C:mitochondrion"/>
    <property type="evidence" value="ECO:0007669"/>
    <property type="project" value="UniProtKB-SubCell"/>
</dbReference>
<evidence type="ECO:0000256" key="3">
    <source>
        <dbReference type="ARBA" id="ARBA00022723"/>
    </source>
</evidence>
<proteinExistence type="predicted"/>
<dbReference type="GO" id="GO:0015031">
    <property type="term" value="P:protein transport"/>
    <property type="evidence" value="ECO:0007669"/>
    <property type="project" value="UniProtKB-KW"/>
</dbReference>
<comment type="caution">
    <text evidence="11">The sequence shown here is derived from an EMBL/GenBank/DDBJ whole genome shotgun (WGS) entry which is preliminary data.</text>
</comment>
<dbReference type="Gene3D" id="1.10.287.810">
    <property type="entry name" value="Mitochondrial import inner membrane translocase subunit tim13 like domains"/>
    <property type="match status" value="1"/>
</dbReference>
<evidence type="ECO:0000256" key="1">
    <source>
        <dbReference type="ARBA" id="ARBA00004173"/>
    </source>
</evidence>
<sequence>MSNTLSNETNQRSLKDFLTLYNVITENCFDKCISKFNERAASQDEATCVDVCTDSYVQYNQRFMFNFMDHQERRKRDQERAAAKVAEQEITEQLQLQQAAAALIVGSEQQATETVNSPSVLSPSSPSDPAQAPGSELIESNTASSVNGTASSHPGSNSSDSKAG</sequence>
<dbReference type="Proteomes" id="UP000735302">
    <property type="component" value="Unassembled WGS sequence"/>
</dbReference>
<feature type="compositionally biased region" description="Low complexity" evidence="9">
    <location>
        <begin position="117"/>
        <end position="135"/>
    </location>
</feature>
<feature type="compositionally biased region" description="Polar residues" evidence="9">
    <location>
        <begin position="138"/>
        <end position="164"/>
    </location>
</feature>
<name>A0AAV3YDY3_9GAST</name>
<accession>A0AAV3YDY3</accession>
<reference evidence="11 12" key="1">
    <citation type="journal article" date="2021" name="Elife">
        <title>Chloroplast acquisition without the gene transfer in kleptoplastic sea slugs, Plakobranchus ocellatus.</title>
        <authorList>
            <person name="Maeda T."/>
            <person name="Takahashi S."/>
            <person name="Yoshida T."/>
            <person name="Shimamura S."/>
            <person name="Takaki Y."/>
            <person name="Nagai Y."/>
            <person name="Toyoda A."/>
            <person name="Suzuki Y."/>
            <person name="Arimoto A."/>
            <person name="Ishii H."/>
            <person name="Satoh N."/>
            <person name="Nishiyama T."/>
            <person name="Hasebe M."/>
            <person name="Maruyama T."/>
            <person name="Minagawa J."/>
            <person name="Obokata J."/>
            <person name="Shigenobu S."/>
        </authorList>
    </citation>
    <scope>NUCLEOTIDE SEQUENCE [LARGE SCALE GENOMIC DNA]</scope>
</reference>
<keyword evidence="8" id="KW-1015">Disulfide bond</keyword>
<keyword evidence="2" id="KW-0813">Transport</keyword>
<dbReference type="InterPro" id="IPR004217">
    <property type="entry name" value="Tim10-like"/>
</dbReference>
<dbReference type="AlphaFoldDB" id="A0AAV3YDY3"/>
<evidence type="ECO:0000256" key="7">
    <source>
        <dbReference type="ARBA" id="ARBA00023128"/>
    </source>
</evidence>
<keyword evidence="5" id="KW-0653">Protein transport</keyword>
<keyword evidence="7" id="KW-0496">Mitochondrion</keyword>
<dbReference type="InterPro" id="IPR050673">
    <property type="entry name" value="Mito_inner_translocase_sub"/>
</dbReference>
<protein>
    <submittedName>
        <fullName evidence="11">Mitochondrial import inner membrane translocase subunit tim9</fullName>
    </submittedName>
</protein>
<evidence type="ECO:0000256" key="8">
    <source>
        <dbReference type="ARBA" id="ARBA00023157"/>
    </source>
</evidence>
<keyword evidence="6" id="KW-0811">Translocation</keyword>
<organism evidence="11 12">
    <name type="scientific">Plakobranchus ocellatus</name>
    <dbReference type="NCBI Taxonomy" id="259542"/>
    <lineage>
        <taxon>Eukaryota</taxon>
        <taxon>Metazoa</taxon>
        <taxon>Spiralia</taxon>
        <taxon>Lophotrochozoa</taxon>
        <taxon>Mollusca</taxon>
        <taxon>Gastropoda</taxon>
        <taxon>Heterobranchia</taxon>
        <taxon>Euthyneura</taxon>
        <taxon>Panpulmonata</taxon>
        <taxon>Sacoglossa</taxon>
        <taxon>Placobranchoidea</taxon>
        <taxon>Plakobranchidae</taxon>
        <taxon>Plakobranchus</taxon>
    </lineage>
</organism>